<evidence type="ECO:0000313" key="6">
    <source>
        <dbReference type="EMBL" id="SBT38623.1"/>
    </source>
</evidence>
<feature type="chain" id="PRO_5038501888" evidence="5">
    <location>
        <begin position="28"/>
        <end position="806"/>
    </location>
</feature>
<feature type="signal peptide" evidence="5">
    <location>
        <begin position="1"/>
        <end position="27"/>
    </location>
</feature>
<dbReference type="InterPro" id="IPR002692">
    <property type="entry name" value="S45"/>
</dbReference>
<evidence type="ECO:0000256" key="2">
    <source>
        <dbReference type="ARBA" id="ARBA00022729"/>
    </source>
</evidence>
<dbReference type="Gene3D" id="1.10.1400.10">
    <property type="match status" value="1"/>
</dbReference>
<dbReference type="EMBL" id="LT594324">
    <property type="protein sequence ID" value="SBT38623.1"/>
    <property type="molecule type" value="Genomic_DNA"/>
</dbReference>
<dbReference type="GO" id="GO:0017000">
    <property type="term" value="P:antibiotic biosynthetic process"/>
    <property type="evidence" value="ECO:0007669"/>
    <property type="project" value="InterPro"/>
</dbReference>
<dbReference type="InterPro" id="IPR043146">
    <property type="entry name" value="Penicillin_amidase_N_B-knob"/>
</dbReference>
<dbReference type="Gene3D" id="2.30.120.10">
    <property type="match status" value="1"/>
</dbReference>
<reference evidence="6 7" key="1">
    <citation type="submission" date="2016-06" db="EMBL/GenBank/DDBJ databases">
        <authorList>
            <person name="Kjaerup R.B."/>
            <person name="Dalgaard T.S."/>
            <person name="Juul-Madsen H.R."/>
        </authorList>
    </citation>
    <scope>NUCLEOTIDE SEQUENCE [LARGE SCALE GENOMIC DNA]</scope>
    <source>
        <strain evidence="6 7">DSM 45248</strain>
    </source>
</reference>
<keyword evidence="2 5" id="KW-0732">Signal</keyword>
<dbReference type="SUPFAM" id="SSF56235">
    <property type="entry name" value="N-terminal nucleophile aminohydrolases (Ntn hydrolases)"/>
    <property type="match status" value="1"/>
</dbReference>
<dbReference type="InterPro" id="IPR043147">
    <property type="entry name" value="Penicillin_amidase_A-knob"/>
</dbReference>
<keyword evidence="3" id="KW-0378">Hydrolase</keyword>
<proteinExistence type="inferred from homology"/>
<evidence type="ECO:0000256" key="1">
    <source>
        <dbReference type="ARBA" id="ARBA00006586"/>
    </source>
</evidence>
<dbReference type="PANTHER" id="PTHR34218:SF3">
    <property type="entry name" value="ACYL-HOMOSERINE LACTONE ACYLASE PVDQ"/>
    <property type="match status" value="1"/>
</dbReference>
<dbReference type="AlphaFoldDB" id="A0A1A8Z4B7"/>
<evidence type="ECO:0000256" key="3">
    <source>
        <dbReference type="ARBA" id="ARBA00022801"/>
    </source>
</evidence>
<dbReference type="PANTHER" id="PTHR34218">
    <property type="entry name" value="PEPTIDASE S45 PENICILLIN AMIDASE"/>
    <property type="match status" value="1"/>
</dbReference>
<evidence type="ECO:0000313" key="7">
    <source>
        <dbReference type="Proteomes" id="UP000198765"/>
    </source>
</evidence>
<name>A0A1A8Z4B7_9ACTN</name>
<dbReference type="Pfam" id="PF01804">
    <property type="entry name" value="Penicil_amidase"/>
    <property type="match status" value="1"/>
</dbReference>
<dbReference type="Gene3D" id="1.10.439.10">
    <property type="entry name" value="Penicillin Amidohydrolase, domain 1"/>
    <property type="match status" value="1"/>
</dbReference>
<comment type="similarity">
    <text evidence="1">Belongs to the peptidase S45 family.</text>
</comment>
<dbReference type="InterPro" id="IPR029055">
    <property type="entry name" value="Ntn_hydrolases_N"/>
</dbReference>
<keyword evidence="7" id="KW-1185">Reference proteome</keyword>
<keyword evidence="4" id="KW-0865">Zymogen</keyword>
<evidence type="ECO:0000256" key="5">
    <source>
        <dbReference type="SAM" id="SignalP"/>
    </source>
</evidence>
<sequence length="806" mass="85261">MRRSRQLLRGLVAVSVLVAVPSTSTSAAPAESSVSGTSTTATIRYTEHGIPHIIADGFSGLGYGYGYAVAKDNICVLANSYTTVRAQRSRFFGPGGSGDVTVSSATTNLASDLYFQQVNSSGVVWSLVAQPAPRGPQREVRDMVAGYVEGYNRYLRDVGGAAGIGDPTCRGGQWVTPITETDVWHMLHAMATYAGTGSMVDGIVNAKPATATSGLAANADTAARFRAGLGERFGENSPGSNGIAIGAEGAARDNSILLGNPHFIWHGVNRFWQAHLTVPGKLNAAGAGLLGTPFLSIGFNDKIAWTHTWAAPVTFGLYELKLAPGDPTSYLVDGKKERMIRTTVSVPARQPDGRLAVVTRTLYATRFGPVTSNAASMDLPWTTTSAYAVRDANATNMRLMNTSFGLATAQDTAGVVDALSRTQGLPIFNTLAVDRSGNALYADIQVVPHVTDALAQRCATPLGQYLFHTAGLALLNGADSTCAWGADADSVEPGLLGPSRMQRLVRRDYVTNSNQSPWLSNPHAPITGYQRILGDAYTERTPRTRESILSVEEGLAEGGFTAASMRQMLFANRSRVAELAAADTARMCAAFPGGLAPSAGGPVDVTGACGALSTWDRTYSLDSRGSLLFERFVMKLVPSAPVPASLPWRVPFDPQAPLTTPNTLDTGRADVQRAFGDAVAELRAAGIPLDARLADHQTVTRGDQRIPLPGGSWQMGILNVVHPVWHPLAGNVEVATGSTYIQVVAFDGSGCPNVTTLLASSQSADPTSPYYADQTAMFSAGRWVPSRFCEESNLAAPALRVVHLTR</sequence>
<organism evidence="6 7">
    <name type="scientific">Micromonospora narathiwatensis</name>
    <dbReference type="NCBI Taxonomy" id="299146"/>
    <lineage>
        <taxon>Bacteria</taxon>
        <taxon>Bacillati</taxon>
        <taxon>Actinomycetota</taxon>
        <taxon>Actinomycetes</taxon>
        <taxon>Micromonosporales</taxon>
        <taxon>Micromonosporaceae</taxon>
        <taxon>Micromonospora</taxon>
    </lineage>
</organism>
<protein>
    <submittedName>
        <fullName evidence="6">Acyl-homoserine-lactone acylase</fullName>
    </submittedName>
</protein>
<dbReference type="Proteomes" id="UP000198765">
    <property type="component" value="Chromosome I"/>
</dbReference>
<dbReference type="GO" id="GO:0016811">
    <property type="term" value="F:hydrolase activity, acting on carbon-nitrogen (but not peptide) bonds, in linear amides"/>
    <property type="evidence" value="ECO:0007669"/>
    <property type="project" value="InterPro"/>
</dbReference>
<accession>A0A1A8Z4B7</accession>
<dbReference type="Gene3D" id="3.60.20.10">
    <property type="entry name" value="Glutamine Phosphoribosylpyrophosphate, subunit 1, domain 1"/>
    <property type="match status" value="1"/>
</dbReference>
<evidence type="ECO:0000256" key="4">
    <source>
        <dbReference type="ARBA" id="ARBA00023145"/>
    </source>
</evidence>
<dbReference type="InterPro" id="IPR023343">
    <property type="entry name" value="Penicillin_amidase_dom1"/>
</dbReference>
<gene>
    <name evidence="6" type="ORF">GA0070621_0446</name>
</gene>
<dbReference type="PATRIC" id="fig|299146.4.peg.451"/>